<name>A0A6C2UGJ8_9BACT</name>
<dbReference type="Gene3D" id="3.30.1120.10">
    <property type="match status" value="1"/>
</dbReference>
<gene>
    <name evidence="5" type="primary">atsA_46</name>
    <name evidence="5" type="ORF">SCARR_00594</name>
</gene>
<evidence type="ECO:0000256" key="3">
    <source>
        <dbReference type="SAM" id="SignalP"/>
    </source>
</evidence>
<reference evidence="5 6" key="1">
    <citation type="submission" date="2019-04" db="EMBL/GenBank/DDBJ databases">
        <authorList>
            <person name="Van Vliet M D."/>
        </authorList>
    </citation>
    <scope>NUCLEOTIDE SEQUENCE [LARGE SCALE GENOMIC DNA]</scope>
    <source>
        <strain evidence="5 6">F21</strain>
    </source>
</reference>
<feature type="signal peptide" evidence="3">
    <location>
        <begin position="1"/>
        <end position="22"/>
    </location>
</feature>
<evidence type="ECO:0000313" key="6">
    <source>
        <dbReference type="Proteomes" id="UP000346198"/>
    </source>
</evidence>
<dbReference type="InterPro" id="IPR050738">
    <property type="entry name" value="Sulfatase"/>
</dbReference>
<dbReference type="PANTHER" id="PTHR42693:SF53">
    <property type="entry name" value="ENDO-4-O-SULFATASE"/>
    <property type="match status" value="1"/>
</dbReference>
<keyword evidence="2" id="KW-0378">Hydrolase</keyword>
<comment type="similarity">
    <text evidence="1">Belongs to the sulfatase family.</text>
</comment>
<dbReference type="Proteomes" id="UP000346198">
    <property type="component" value="Unassembled WGS sequence"/>
</dbReference>
<dbReference type="RefSeq" id="WP_136060014.1">
    <property type="nucleotide sequence ID" value="NZ_CAAHFH010000001.1"/>
</dbReference>
<organism evidence="5 6">
    <name type="scientific">Pontiella sulfatireligans</name>
    <dbReference type="NCBI Taxonomy" id="2750658"/>
    <lineage>
        <taxon>Bacteria</taxon>
        <taxon>Pseudomonadati</taxon>
        <taxon>Kiritimatiellota</taxon>
        <taxon>Kiritimatiellia</taxon>
        <taxon>Kiritimatiellales</taxon>
        <taxon>Pontiellaceae</taxon>
        <taxon>Pontiella</taxon>
    </lineage>
</organism>
<feature type="chain" id="PRO_5028872553" evidence="3">
    <location>
        <begin position="23"/>
        <end position="597"/>
    </location>
</feature>
<dbReference type="EMBL" id="CAAHFH010000001">
    <property type="protein sequence ID" value="VGO18541.1"/>
    <property type="molecule type" value="Genomic_DNA"/>
</dbReference>
<accession>A0A6C2UGJ8</accession>
<feature type="domain" description="Sulfatase N-terminal" evidence="4">
    <location>
        <begin position="26"/>
        <end position="332"/>
    </location>
</feature>
<dbReference type="CDD" id="cd16146">
    <property type="entry name" value="ARS_like"/>
    <property type="match status" value="1"/>
</dbReference>
<dbReference type="PANTHER" id="PTHR42693">
    <property type="entry name" value="ARYLSULFATASE FAMILY MEMBER"/>
    <property type="match status" value="1"/>
</dbReference>
<protein>
    <submittedName>
        <fullName evidence="5">Arylsulfatase</fullName>
    </submittedName>
</protein>
<sequence length="597" mass="66991">MSNNLITRLMVGVLGAVLSTQAAPLNVIVVMTDDQGYGDIAFNGNPVIKTPNMDRLAASSVRFTDFHVNSFCSPSRAALMTGRMSDRTGVTTTNGYRNYMRQNEVIMPEYFKASGYGTGIFGKWHIGANYPLRPMDRGFDEWIGLGNNGLATANDVWDNDRMDDRYYHNGEIVSRPGFCTDVYFSEAMTFMTKCQKEKKPFFAYIATNVPHWDWNVPESWLEPYLGTESRDRSAFYASIHRADWNLGRLMDYLDQQNLSENTILVFLTDNGSDLPQKNKNAYSAGMRGFKGDLYEGGHRVPCFIRAPKGIMGEPGETDALAAHIDLLPTFIDICSLKTPNREVLPMDGRSLKPLLSGGSDWDDRLLIHHSQNGSPTKKDARLVVMTADWRLVNNKKSGKPELFAIRTDRGQKTDVASQFPEVVESLQARYDTHWKSLGLDRPQQIPSLSGNATLRLSPVDATAKNKNTQQAVRKAEAMPNPKWAFNVEEAGRYRFEVRRWPREAPVPMTAGLEPANDPNIEYIGHKTFRIDVPGVAIAIDSVELKLADKTLTRAVSKEDQGAVFEADLTTGPLELEAWFITPNQKRRGAYYVYAEKI</sequence>
<dbReference type="AlphaFoldDB" id="A0A6C2UGJ8"/>
<evidence type="ECO:0000313" key="5">
    <source>
        <dbReference type="EMBL" id="VGO18541.1"/>
    </source>
</evidence>
<evidence type="ECO:0000259" key="4">
    <source>
        <dbReference type="Pfam" id="PF00884"/>
    </source>
</evidence>
<evidence type="ECO:0000256" key="1">
    <source>
        <dbReference type="ARBA" id="ARBA00008779"/>
    </source>
</evidence>
<dbReference type="Gene3D" id="3.40.720.10">
    <property type="entry name" value="Alkaline Phosphatase, subunit A"/>
    <property type="match status" value="1"/>
</dbReference>
<proteinExistence type="inferred from homology"/>
<dbReference type="SUPFAM" id="SSF53649">
    <property type="entry name" value="Alkaline phosphatase-like"/>
    <property type="match status" value="1"/>
</dbReference>
<evidence type="ECO:0000256" key="2">
    <source>
        <dbReference type="ARBA" id="ARBA00022801"/>
    </source>
</evidence>
<keyword evidence="3" id="KW-0732">Signal</keyword>
<dbReference type="InterPro" id="IPR017850">
    <property type="entry name" value="Alkaline_phosphatase_core_sf"/>
</dbReference>
<keyword evidence="6" id="KW-1185">Reference proteome</keyword>
<dbReference type="InterPro" id="IPR000917">
    <property type="entry name" value="Sulfatase_N"/>
</dbReference>
<dbReference type="Pfam" id="PF00884">
    <property type="entry name" value="Sulfatase"/>
    <property type="match status" value="1"/>
</dbReference>
<dbReference type="GO" id="GO:0004065">
    <property type="term" value="F:arylsulfatase activity"/>
    <property type="evidence" value="ECO:0007669"/>
    <property type="project" value="TreeGrafter"/>
</dbReference>